<dbReference type="Pfam" id="PF04468">
    <property type="entry name" value="PSP1"/>
    <property type="match status" value="1"/>
</dbReference>
<reference evidence="3" key="1">
    <citation type="submission" date="2021-07" db="EMBL/GenBank/DDBJ databases">
        <authorList>
            <person name="Branca A.L. A."/>
        </authorList>
    </citation>
    <scope>NUCLEOTIDE SEQUENCE</scope>
</reference>
<dbReference type="PANTHER" id="PTHR43830">
    <property type="entry name" value="PROTEIN PSP1"/>
    <property type="match status" value="1"/>
</dbReference>
<dbReference type="OrthoDB" id="243127at2759"/>
<dbReference type="AlphaFoldDB" id="A0A9W4IHZ7"/>
<feature type="region of interest" description="Disordered" evidence="1">
    <location>
        <begin position="223"/>
        <end position="290"/>
    </location>
</feature>
<protein>
    <recommendedName>
        <fullName evidence="2">PSP1 C-terminal domain-containing protein</fullName>
    </recommendedName>
</protein>
<feature type="region of interest" description="Disordered" evidence="1">
    <location>
        <begin position="1"/>
        <end position="160"/>
    </location>
</feature>
<gene>
    <name evidence="3" type="ORF">POLS_LOCUS9455</name>
</gene>
<dbReference type="PROSITE" id="PS51411">
    <property type="entry name" value="PSP1_C"/>
    <property type="match status" value="1"/>
</dbReference>
<dbReference type="EMBL" id="CAJVOS010000093">
    <property type="protein sequence ID" value="CAG8280362.1"/>
    <property type="molecule type" value="Genomic_DNA"/>
</dbReference>
<dbReference type="InterPro" id="IPR007557">
    <property type="entry name" value="PSP1_C"/>
</dbReference>
<evidence type="ECO:0000313" key="4">
    <source>
        <dbReference type="Proteomes" id="UP001153618"/>
    </source>
</evidence>
<evidence type="ECO:0000313" key="3">
    <source>
        <dbReference type="EMBL" id="CAG8280362.1"/>
    </source>
</evidence>
<feature type="compositionally biased region" description="Polar residues" evidence="1">
    <location>
        <begin position="276"/>
        <end position="290"/>
    </location>
</feature>
<dbReference type="Proteomes" id="UP001153618">
    <property type="component" value="Unassembled WGS sequence"/>
</dbReference>
<accession>A0A9W4IHZ7</accession>
<feature type="compositionally biased region" description="Polar residues" evidence="1">
    <location>
        <begin position="106"/>
        <end position="129"/>
    </location>
</feature>
<dbReference type="GO" id="GO:0005737">
    <property type="term" value="C:cytoplasm"/>
    <property type="evidence" value="ECO:0007669"/>
    <property type="project" value="TreeGrafter"/>
</dbReference>
<keyword evidence="4" id="KW-1185">Reference proteome</keyword>
<evidence type="ECO:0000259" key="2">
    <source>
        <dbReference type="PROSITE" id="PS51411"/>
    </source>
</evidence>
<proteinExistence type="predicted"/>
<sequence length="841" mass="91014">MSAPSNKPISMAPSSTPPAAATASVILEKTNPGVRRSTPDSEALASSDDDGDHAAQAHNIIPPSTKPPARRTSWLNEVPISAQRKHSLPGGHLASAPSNPTSPSTDQAPWATTTSPNIAGSFNWNQAGGSTFPWGTGTGIWNTESRKEPPSRLSEMIPSPTMTNPTLVGGMQDEMLSPITRTISGESAIPFSIPLHPTPKTYRSQSYSVGQMDPEFLGIVAGKPGPGPPYPGGRPRGPGQISAVQPRASRPSMLGELGHDPAMLGRVREDDDGDDSLNSSESDMNYSASQARQQIEQLARENAMLRQAAAAGQMDNRYRERAGSAASIGANAHHALHRIRGGVPEEDLGAEDLGELRDIAGYNALRGVSNRRFSEHAANPEHFGSFAPPLENRALDNVRKAHWQTSLGFGGMPDMPQSRRHSFADIPMRHGSIGSVDSLATATPRANDGDRDDVYGNLNDYAGQPYYSREQTLRGDGSSGIPSSLSQYAMSSGYGRPPSTLSHAHQNQLLYIVAFKCSRADVFYIQEDTGLQVKQGDLVIVEADRGTDLGTVIHSNISLQQARELKHHYAEEHYKTLMMYSRHGQLEGSGLTNPNAGLNTRSATGGMGPHGPHGVQEPSSELKPKLIKRLAQKHEVMTLHDKEGNEAKAKRVCQQKVVEHRLNMEILDAEFQMDWKKLTFYYFADSYINFNSLVTDLFKIYKTRIWMSAINPASFVTPPTAGLPGPGSISNPLYSGDAERRHHEARQYGGSRDAIDNGRDISNPVGMLRTAYGDTYQPFAPSPRHTDASHAEIFGSPAVPHLAAESIDYPSSIGSTNAGAARMHQAQNEWLTRFPGLSLNS</sequence>
<comment type="caution">
    <text evidence="3">The sequence shown here is derived from an EMBL/GenBank/DDBJ whole genome shotgun (WGS) entry which is preliminary data.</text>
</comment>
<organism evidence="3 4">
    <name type="scientific">Penicillium olsonii</name>
    <dbReference type="NCBI Taxonomy" id="99116"/>
    <lineage>
        <taxon>Eukaryota</taxon>
        <taxon>Fungi</taxon>
        <taxon>Dikarya</taxon>
        <taxon>Ascomycota</taxon>
        <taxon>Pezizomycotina</taxon>
        <taxon>Eurotiomycetes</taxon>
        <taxon>Eurotiomycetidae</taxon>
        <taxon>Eurotiales</taxon>
        <taxon>Aspergillaceae</taxon>
        <taxon>Penicillium</taxon>
    </lineage>
</organism>
<dbReference type="InterPro" id="IPR047767">
    <property type="entry name" value="PSP1-like"/>
</dbReference>
<dbReference type="PANTHER" id="PTHR43830:SF3">
    <property type="entry name" value="PROTEIN PSP1"/>
    <property type="match status" value="1"/>
</dbReference>
<feature type="compositionally biased region" description="Low complexity" evidence="1">
    <location>
        <begin position="94"/>
        <end position="105"/>
    </location>
</feature>
<feature type="compositionally biased region" description="Low complexity" evidence="1">
    <location>
        <begin position="12"/>
        <end position="24"/>
    </location>
</feature>
<feature type="domain" description="PSP1 C-terminal" evidence="2">
    <location>
        <begin position="625"/>
        <end position="710"/>
    </location>
</feature>
<evidence type="ECO:0000256" key="1">
    <source>
        <dbReference type="SAM" id="MobiDB-lite"/>
    </source>
</evidence>
<name>A0A9W4IHZ7_PENOL</name>